<dbReference type="Gene3D" id="3.40.50.300">
    <property type="entry name" value="P-loop containing nucleotide triphosphate hydrolases"/>
    <property type="match status" value="1"/>
</dbReference>
<protein>
    <recommendedName>
        <fullName evidence="3">Helicase ATP-binding domain-containing protein</fullName>
    </recommendedName>
</protein>
<dbReference type="Proteomes" id="UP000252254">
    <property type="component" value="Unassembled WGS sequence"/>
</dbReference>
<sequence>MVKEINILEEKINVCLDHEGFNKKPEKKEVREISERIAGITTSISIEELMKNVTIPNARSFTPAVFNEGKRSNQTWKSQQVFALDIDSGLNIEGALKQSAELRVEPTFVYSTFSHSDENHKFRMVYVLDEEIQDLRVRNVIQTALTTLFPSSDKNANDAARILFGGKKIEFVKRGVLSVPKILDGVVQKIRSGSNATREMKRFCKASGLAYFKGYPHYKQVEEKDLPNGEGNTLFISRTKNRTNTINYYSTRVKNSHFSYYLVFSKDSFQEDESYSLEPSSFGEPEVKQVRNFPFDNLQKRCKLYREGTLGDYWLYHSEMFGLMTNLLNIEGGKSKVVEIINSRKEYLTKKEEWSLMMNQIKKMNYAPTRCDTYCPFVGECIHANNMIEQGKLPRGSVQVLQEPEFEEVDIIYKKLEEAFEEIIKNKDQGVYVIKAPTGLGKTEAIVNLAQENNFSIALPTHKLKDEVSQRLNAKKIKHIKVPVLPLLQESFSEKIEHLYNIGAYRTVNKFLRQIANENEDVSNFLQDLEKVKSSKRELLLTTHQRAIFTNDDSNSTLIFDEDPIPSLFPIYQMKVSDLVFAFTKLQDNEVNKDVIITLQNGILNAPVDIVQERSSFLLPSVKDLEQTIVEESTVSSNVLGFLNCDYFIKKKIHNTDYIFFIQRNNLPLTKRSSF</sequence>
<proteinExistence type="predicted"/>
<evidence type="ECO:0008006" key="3">
    <source>
        <dbReference type="Google" id="ProtNLM"/>
    </source>
</evidence>
<accession>A0A366E6T6</accession>
<keyword evidence="2" id="KW-1185">Reference proteome</keyword>
<evidence type="ECO:0000313" key="1">
    <source>
        <dbReference type="EMBL" id="RBO97204.1"/>
    </source>
</evidence>
<evidence type="ECO:0000313" key="2">
    <source>
        <dbReference type="Proteomes" id="UP000252254"/>
    </source>
</evidence>
<dbReference type="AlphaFoldDB" id="A0A366E6T6"/>
<dbReference type="InterPro" id="IPR027417">
    <property type="entry name" value="P-loop_NTPase"/>
</dbReference>
<comment type="caution">
    <text evidence="1">The sequence shown here is derived from an EMBL/GenBank/DDBJ whole genome shotgun (WGS) entry which is preliminary data.</text>
</comment>
<reference evidence="1 2" key="1">
    <citation type="submission" date="2018-06" db="EMBL/GenBank/DDBJ databases">
        <title>Genomic Encyclopedia of Type Strains, Phase IV (KMG-IV): sequencing the most valuable type-strain genomes for metagenomic binning, comparative biology and taxonomic classification.</title>
        <authorList>
            <person name="Goeker M."/>
        </authorList>
    </citation>
    <scope>NUCLEOTIDE SEQUENCE [LARGE SCALE GENOMIC DNA]</scope>
    <source>
        <strain evidence="1 2">DSM 15140</strain>
    </source>
</reference>
<dbReference type="EMBL" id="QNRI01000007">
    <property type="protein sequence ID" value="RBO97204.1"/>
    <property type="molecule type" value="Genomic_DNA"/>
</dbReference>
<dbReference type="RefSeq" id="WP_113869210.1">
    <property type="nucleotide sequence ID" value="NZ_BAABQN010000007.1"/>
</dbReference>
<dbReference type="SUPFAM" id="SSF52540">
    <property type="entry name" value="P-loop containing nucleoside triphosphate hydrolases"/>
    <property type="match status" value="1"/>
</dbReference>
<dbReference type="OrthoDB" id="581132at2"/>
<organism evidence="1 2">
    <name type="scientific">Paraliobacillus ryukyuensis</name>
    <dbReference type="NCBI Taxonomy" id="200904"/>
    <lineage>
        <taxon>Bacteria</taxon>
        <taxon>Bacillati</taxon>
        <taxon>Bacillota</taxon>
        <taxon>Bacilli</taxon>
        <taxon>Bacillales</taxon>
        <taxon>Bacillaceae</taxon>
        <taxon>Paraliobacillus</taxon>
    </lineage>
</organism>
<name>A0A366E6T6_9BACI</name>
<gene>
    <name evidence="1" type="ORF">DES48_107123</name>
</gene>